<accession>A0A255E141</accession>
<evidence type="ECO:0000256" key="1">
    <source>
        <dbReference type="SAM" id="MobiDB-lite"/>
    </source>
</evidence>
<accession>A0A255EST5</accession>
<keyword evidence="2" id="KW-1133">Transmembrane helix</keyword>
<keyword evidence="2" id="KW-0812">Transmembrane</keyword>
<dbReference type="EMBL" id="NMVI01000027">
    <property type="protein sequence ID" value="OYN84721.1"/>
    <property type="molecule type" value="Genomic_DNA"/>
</dbReference>
<feature type="compositionally biased region" description="Basic and acidic residues" evidence="1">
    <location>
        <begin position="1"/>
        <end position="14"/>
    </location>
</feature>
<dbReference type="OrthoDB" id="3727474at2"/>
<gene>
    <name evidence="4" type="ORF">CGZ91_03060</name>
    <name evidence="3" type="ORF">CGZ92_12940</name>
</gene>
<evidence type="ECO:0000313" key="4">
    <source>
        <dbReference type="EMBL" id="OYN92482.1"/>
    </source>
</evidence>
<name>A0A255E141_9ACTN</name>
<keyword evidence="5" id="KW-1185">Reference proteome</keyword>
<feature type="compositionally biased region" description="Low complexity" evidence="1">
    <location>
        <begin position="15"/>
        <end position="30"/>
    </location>
</feature>
<dbReference type="Proteomes" id="UP000216300">
    <property type="component" value="Unassembled WGS sequence"/>
</dbReference>
<dbReference type="AlphaFoldDB" id="A0A255E141"/>
<reference evidence="5 6" key="1">
    <citation type="submission" date="2017-07" db="EMBL/GenBank/DDBJ databases">
        <title>Draft whole genome sequences of clinical Proprionibacteriaceae strains.</title>
        <authorList>
            <person name="Bernier A.-M."/>
            <person name="Bernard K."/>
            <person name="Domingo M.-C."/>
        </authorList>
    </citation>
    <scope>NUCLEOTIDE SEQUENCE [LARGE SCALE GENOMIC DNA]</scope>
    <source>
        <strain evidence="4 5">NML 150081</strain>
        <strain evidence="3 6">NML 160184</strain>
    </source>
</reference>
<protein>
    <recommendedName>
        <fullName evidence="7">DedA family protein</fullName>
    </recommendedName>
</protein>
<feature type="transmembrane region" description="Helical" evidence="2">
    <location>
        <begin position="99"/>
        <end position="120"/>
    </location>
</feature>
<sequence>MTSDQDPDRRDDGRPLSPLPDIEVAEAGRTAAERTEEARAATEDGTAGEAKEAEREWWDDPRMPWAGKPGKQDIGCWIAIAAYGVWALVMMPLRPVLLAANPFVLAIVSGSSISMALIGAEAAVNGGWWWVIGLVLGTIGISKFDWIYWWAGKLWGSGIIDIIVGDRGQRAKRNADRAANLTKKYATLAMALTYVPFLPFPTPVVHAALGMAGTSLRKFLILDLLFALISRAGYMYLGYRIGEPAVGFLEVYGQYAWYVSIGLIVVIFAGMWWRSRRKVKAEAAAKGAENQPQQQG</sequence>
<feature type="region of interest" description="Disordered" evidence="1">
    <location>
        <begin position="1"/>
        <end position="64"/>
    </location>
</feature>
<evidence type="ECO:0000313" key="6">
    <source>
        <dbReference type="Proteomes" id="UP000216533"/>
    </source>
</evidence>
<evidence type="ECO:0000256" key="2">
    <source>
        <dbReference type="SAM" id="Phobius"/>
    </source>
</evidence>
<feature type="transmembrane region" description="Helical" evidence="2">
    <location>
        <begin position="127"/>
        <end position="149"/>
    </location>
</feature>
<feature type="transmembrane region" description="Helical" evidence="2">
    <location>
        <begin position="185"/>
        <end position="207"/>
    </location>
</feature>
<organism evidence="3 6">
    <name type="scientific">Parenemella sanctibonifatiensis</name>
    <dbReference type="NCBI Taxonomy" id="2016505"/>
    <lineage>
        <taxon>Bacteria</taxon>
        <taxon>Bacillati</taxon>
        <taxon>Actinomycetota</taxon>
        <taxon>Actinomycetes</taxon>
        <taxon>Propionibacteriales</taxon>
        <taxon>Propionibacteriaceae</taxon>
        <taxon>Parenemella</taxon>
    </lineage>
</organism>
<feature type="transmembrane region" description="Helical" evidence="2">
    <location>
        <begin position="219"/>
        <end position="239"/>
    </location>
</feature>
<keyword evidence="2" id="KW-0472">Membrane</keyword>
<proteinExistence type="predicted"/>
<comment type="caution">
    <text evidence="3">The sequence shown here is derived from an EMBL/GenBank/DDBJ whole genome shotgun (WGS) entry which is preliminary data.</text>
</comment>
<evidence type="ECO:0000313" key="5">
    <source>
        <dbReference type="Proteomes" id="UP000216300"/>
    </source>
</evidence>
<feature type="transmembrane region" description="Helical" evidence="2">
    <location>
        <begin position="74"/>
        <end position="93"/>
    </location>
</feature>
<feature type="transmembrane region" description="Helical" evidence="2">
    <location>
        <begin position="255"/>
        <end position="273"/>
    </location>
</feature>
<feature type="compositionally biased region" description="Basic and acidic residues" evidence="1">
    <location>
        <begin position="49"/>
        <end position="62"/>
    </location>
</feature>
<feature type="compositionally biased region" description="Basic and acidic residues" evidence="1">
    <location>
        <begin position="31"/>
        <end position="42"/>
    </location>
</feature>
<dbReference type="EMBL" id="NMVJ01000001">
    <property type="protein sequence ID" value="OYN92482.1"/>
    <property type="molecule type" value="Genomic_DNA"/>
</dbReference>
<evidence type="ECO:0008006" key="7">
    <source>
        <dbReference type="Google" id="ProtNLM"/>
    </source>
</evidence>
<dbReference type="Proteomes" id="UP000216533">
    <property type="component" value="Unassembled WGS sequence"/>
</dbReference>
<dbReference type="RefSeq" id="WP_094451783.1">
    <property type="nucleotide sequence ID" value="NZ_NMVI01000027.1"/>
</dbReference>
<evidence type="ECO:0000313" key="3">
    <source>
        <dbReference type="EMBL" id="OYN84721.1"/>
    </source>
</evidence>